<dbReference type="PANTHER" id="PTHR33233">
    <property type="entry name" value="ENDONUCLEASE/EXONUCLEASE/PHOSPHATASE"/>
    <property type="match status" value="1"/>
</dbReference>
<dbReference type="Proteomes" id="UP000824120">
    <property type="component" value="Chromosome 11"/>
</dbReference>
<name>A0A9J5WPK9_SOLCO</name>
<evidence type="ECO:0008006" key="3">
    <source>
        <dbReference type="Google" id="ProtNLM"/>
    </source>
</evidence>
<proteinExistence type="predicted"/>
<sequence length="189" mass="21192">MNLSYVSPVIEEGGIIVHLLKEDLEGGNQQRDKDLILYVVVVPKRDEVIFSGPYTLNNRPMIIKAWTVEFDFIEEVLKAIPLWVKLPNLPLNGWSKEALSRIGSGLGRPLCEDESTIKAERISYARMLVEKDVTRTLPSSINVGDPTGKEVDQTVLYDWMPLHCPICCQIGHSCPAMRMKQDAAQAADQ</sequence>
<accession>A0A9J5WPK9</accession>
<reference evidence="1 2" key="1">
    <citation type="submission" date="2020-09" db="EMBL/GenBank/DDBJ databases">
        <title>De no assembly of potato wild relative species, Solanum commersonii.</title>
        <authorList>
            <person name="Cho K."/>
        </authorList>
    </citation>
    <scope>NUCLEOTIDE SEQUENCE [LARGE SCALE GENOMIC DNA]</scope>
    <source>
        <strain evidence="1">LZ3.2</strain>
        <tissue evidence="1">Leaf</tissue>
    </source>
</reference>
<dbReference type="AlphaFoldDB" id="A0A9J5WPK9"/>
<dbReference type="OrthoDB" id="1939300at2759"/>
<evidence type="ECO:0000313" key="2">
    <source>
        <dbReference type="Proteomes" id="UP000824120"/>
    </source>
</evidence>
<gene>
    <name evidence="1" type="ORF">H5410_057403</name>
</gene>
<organism evidence="1 2">
    <name type="scientific">Solanum commersonii</name>
    <name type="common">Commerson's wild potato</name>
    <name type="synonym">Commerson's nightshade</name>
    <dbReference type="NCBI Taxonomy" id="4109"/>
    <lineage>
        <taxon>Eukaryota</taxon>
        <taxon>Viridiplantae</taxon>
        <taxon>Streptophyta</taxon>
        <taxon>Embryophyta</taxon>
        <taxon>Tracheophyta</taxon>
        <taxon>Spermatophyta</taxon>
        <taxon>Magnoliopsida</taxon>
        <taxon>eudicotyledons</taxon>
        <taxon>Gunneridae</taxon>
        <taxon>Pentapetalae</taxon>
        <taxon>asterids</taxon>
        <taxon>lamiids</taxon>
        <taxon>Solanales</taxon>
        <taxon>Solanaceae</taxon>
        <taxon>Solanoideae</taxon>
        <taxon>Solaneae</taxon>
        <taxon>Solanum</taxon>
    </lineage>
</organism>
<comment type="caution">
    <text evidence="1">The sequence shown here is derived from an EMBL/GenBank/DDBJ whole genome shotgun (WGS) entry which is preliminary data.</text>
</comment>
<evidence type="ECO:0000313" key="1">
    <source>
        <dbReference type="EMBL" id="KAG5577269.1"/>
    </source>
</evidence>
<dbReference type="EMBL" id="JACXVP010000011">
    <property type="protein sequence ID" value="KAG5577269.1"/>
    <property type="molecule type" value="Genomic_DNA"/>
</dbReference>
<protein>
    <recommendedName>
        <fullName evidence="3">DUF4283 domain-containing protein</fullName>
    </recommendedName>
</protein>
<dbReference type="PANTHER" id="PTHR33233:SF17">
    <property type="entry name" value="DUF4283 DOMAIN-CONTAINING PROTEIN"/>
    <property type="match status" value="1"/>
</dbReference>
<keyword evidence="2" id="KW-1185">Reference proteome</keyword>